<dbReference type="FunFam" id="1.10.10.60:FF:000023">
    <property type="entry name" value="protein REVEILLE 6 isoform X1"/>
    <property type="match status" value="1"/>
</dbReference>
<feature type="region of interest" description="Disordered" evidence="6">
    <location>
        <begin position="101"/>
        <end position="195"/>
    </location>
</feature>
<dbReference type="NCBIfam" id="TIGR01557">
    <property type="entry name" value="myb_SHAQKYF"/>
    <property type="match status" value="1"/>
</dbReference>
<keyword evidence="5" id="KW-0539">Nucleus</keyword>
<feature type="region of interest" description="Disordered" evidence="6">
    <location>
        <begin position="369"/>
        <end position="391"/>
    </location>
</feature>
<dbReference type="GO" id="GO:0003677">
    <property type="term" value="F:DNA binding"/>
    <property type="evidence" value="ECO:0007669"/>
    <property type="project" value="UniProtKB-KW"/>
</dbReference>
<protein>
    <submittedName>
        <fullName evidence="10">Putative transcription factor MYB-HB-like family</fullName>
    </submittedName>
</protein>
<dbReference type="SUPFAM" id="SSF46689">
    <property type="entry name" value="Homeodomain-like"/>
    <property type="match status" value="1"/>
</dbReference>
<dbReference type="OMA" id="SCHLLSW"/>
<dbReference type="PROSITE" id="PS51294">
    <property type="entry name" value="HTH_MYB"/>
    <property type="match status" value="1"/>
</dbReference>
<proteinExistence type="predicted"/>
<dbReference type="SMART" id="SM00717">
    <property type="entry name" value="SANT"/>
    <property type="match status" value="1"/>
</dbReference>
<reference evidence="10 11" key="1">
    <citation type="journal article" date="2018" name="Nat. Genet.">
        <title>The Rosa genome provides new insights in the design of modern roses.</title>
        <authorList>
            <person name="Bendahmane M."/>
        </authorList>
    </citation>
    <scope>NUCLEOTIDE SEQUENCE [LARGE SCALE GENOMIC DNA]</scope>
    <source>
        <strain evidence="11">cv. Old Blush</strain>
    </source>
</reference>
<dbReference type="InterPro" id="IPR001005">
    <property type="entry name" value="SANT/Myb"/>
</dbReference>
<dbReference type="PANTHER" id="PTHR12802">
    <property type="entry name" value="SWI/SNF COMPLEX-RELATED"/>
    <property type="match status" value="1"/>
</dbReference>
<keyword evidence="4" id="KW-0804">Transcription</keyword>
<dbReference type="InterPro" id="IPR009057">
    <property type="entry name" value="Homeodomain-like_sf"/>
</dbReference>
<organism evidence="10 11">
    <name type="scientific">Rosa chinensis</name>
    <name type="common">China rose</name>
    <dbReference type="NCBI Taxonomy" id="74649"/>
    <lineage>
        <taxon>Eukaryota</taxon>
        <taxon>Viridiplantae</taxon>
        <taxon>Streptophyta</taxon>
        <taxon>Embryophyta</taxon>
        <taxon>Tracheophyta</taxon>
        <taxon>Spermatophyta</taxon>
        <taxon>Magnoliopsida</taxon>
        <taxon>eudicotyledons</taxon>
        <taxon>Gunneridae</taxon>
        <taxon>Pentapetalae</taxon>
        <taxon>rosids</taxon>
        <taxon>fabids</taxon>
        <taxon>Rosales</taxon>
        <taxon>Rosaceae</taxon>
        <taxon>Rosoideae</taxon>
        <taxon>Rosoideae incertae sedis</taxon>
        <taxon>Rosa</taxon>
    </lineage>
</organism>
<dbReference type="InterPro" id="IPR006447">
    <property type="entry name" value="Myb_dom_plants"/>
</dbReference>
<dbReference type="CDD" id="cd00167">
    <property type="entry name" value="SANT"/>
    <property type="match status" value="1"/>
</dbReference>
<dbReference type="OrthoDB" id="118550at2759"/>
<dbReference type="GO" id="GO:0005634">
    <property type="term" value="C:nucleus"/>
    <property type="evidence" value="ECO:0007669"/>
    <property type="project" value="UniProtKB-SubCell"/>
</dbReference>
<dbReference type="PROSITE" id="PS51293">
    <property type="entry name" value="SANT"/>
    <property type="match status" value="1"/>
</dbReference>
<dbReference type="InterPro" id="IPR017884">
    <property type="entry name" value="SANT_dom"/>
</dbReference>
<dbReference type="Gramene" id="PRQ45312">
    <property type="protein sequence ID" value="PRQ45312"/>
    <property type="gene ID" value="RchiOBHm_Chr3g0488811"/>
</dbReference>
<evidence type="ECO:0000256" key="3">
    <source>
        <dbReference type="ARBA" id="ARBA00023125"/>
    </source>
</evidence>
<evidence type="ECO:0000259" key="8">
    <source>
        <dbReference type="PROSITE" id="PS51293"/>
    </source>
</evidence>
<feature type="compositionally biased region" description="Low complexity" evidence="6">
    <location>
        <begin position="178"/>
        <end position="195"/>
    </location>
</feature>
<gene>
    <name evidence="10" type="ORF">RchiOBHm_Chr3g0488811</name>
</gene>
<evidence type="ECO:0000256" key="1">
    <source>
        <dbReference type="ARBA" id="ARBA00004123"/>
    </source>
</evidence>
<comment type="subcellular location">
    <subcellularLocation>
        <location evidence="1">Nucleus</location>
    </subcellularLocation>
</comment>
<sequence length="469" mass="51708">MASPAMAPVQDDDDDQYGEISFSPAAVGVQLKDHLSSGNDYAPKVRKPYTITKQRERWTEEEHNKFLEALKLHGRAWRKIQDHVGSKTAVQIRSHAQKFFSKVARDPDGINTSSADPIDIPPPRPKRKPMRPYPRKHVHPLHTETSNLEQPIRSAPKKLSVSDLENQSPTSVLSPMGSDTIGSSDSSTPSGSLSPVSLVAGVQNEAINHSEQQPSPEDSRTSLSAVAEDGPLPDKKFSVKLELFPTDNVYDSGGSADEASARSLKLFGRTVLVTDSHRPLSGGTCKSISYDTQEEKCGQTSIPCNFMPIQCAFGNVEHVWNENWNRSGSSNLIPWCTLGADSSVPFLPFSNQQTMKSYFDCNLEDPHNQDVQKESSWNGSDAGSVSDEENGGKCLDVEMHGDLQISEKEKVEEPNSVFQFKASKNSAFSKLKPEKCKKGFVPYKRCMVDADARSSTSGQDRDQKRVHLC</sequence>
<feature type="domain" description="SANT" evidence="8">
    <location>
        <begin position="53"/>
        <end position="104"/>
    </location>
</feature>
<dbReference type="STRING" id="74649.A0A2P6RFW6"/>
<dbReference type="PANTHER" id="PTHR12802:SF155">
    <property type="entry name" value="DEUBIQUITINASE MYSM1"/>
    <property type="match status" value="1"/>
</dbReference>
<dbReference type="GO" id="GO:0010468">
    <property type="term" value="P:regulation of gene expression"/>
    <property type="evidence" value="ECO:0007669"/>
    <property type="project" value="UniProtKB-ARBA"/>
</dbReference>
<comment type="caution">
    <text evidence="10">The sequence shown here is derived from an EMBL/GenBank/DDBJ whole genome shotgun (WGS) entry which is preliminary data.</text>
</comment>
<evidence type="ECO:0000313" key="11">
    <source>
        <dbReference type="Proteomes" id="UP000238479"/>
    </source>
</evidence>
<evidence type="ECO:0000259" key="9">
    <source>
        <dbReference type="PROSITE" id="PS51294"/>
    </source>
</evidence>
<keyword evidence="3" id="KW-0238">DNA-binding</keyword>
<dbReference type="InterPro" id="IPR017930">
    <property type="entry name" value="Myb_dom"/>
</dbReference>
<feature type="domain" description="Myb-like" evidence="7">
    <location>
        <begin position="50"/>
        <end position="100"/>
    </location>
</feature>
<feature type="domain" description="HTH myb-type" evidence="9">
    <location>
        <begin position="50"/>
        <end position="104"/>
    </location>
</feature>
<dbReference type="AlphaFoldDB" id="A0A2P6RFW6"/>
<dbReference type="PROSITE" id="PS50090">
    <property type="entry name" value="MYB_LIKE"/>
    <property type="match status" value="1"/>
</dbReference>
<evidence type="ECO:0000256" key="2">
    <source>
        <dbReference type="ARBA" id="ARBA00023015"/>
    </source>
</evidence>
<dbReference type="EMBL" id="PDCK01000041">
    <property type="protein sequence ID" value="PRQ45312.1"/>
    <property type="molecule type" value="Genomic_DNA"/>
</dbReference>
<feature type="region of interest" description="Disordered" evidence="6">
    <location>
        <begin position="1"/>
        <end position="21"/>
    </location>
</feature>
<dbReference type="Pfam" id="PF00249">
    <property type="entry name" value="Myb_DNA-binding"/>
    <property type="match status" value="1"/>
</dbReference>
<feature type="compositionally biased region" description="Polar residues" evidence="6">
    <location>
        <begin position="208"/>
        <end position="224"/>
    </location>
</feature>
<feature type="region of interest" description="Disordered" evidence="6">
    <location>
        <begin position="208"/>
        <end position="231"/>
    </location>
</feature>
<dbReference type="Gene3D" id="1.10.10.60">
    <property type="entry name" value="Homeodomain-like"/>
    <property type="match status" value="1"/>
</dbReference>
<keyword evidence="11" id="KW-1185">Reference proteome</keyword>
<feature type="compositionally biased region" description="Basic residues" evidence="6">
    <location>
        <begin position="124"/>
        <end position="140"/>
    </location>
</feature>
<name>A0A2P6RFW6_ROSCH</name>
<evidence type="ECO:0000313" key="10">
    <source>
        <dbReference type="EMBL" id="PRQ45312.1"/>
    </source>
</evidence>
<evidence type="ECO:0000259" key="7">
    <source>
        <dbReference type="PROSITE" id="PS50090"/>
    </source>
</evidence>
<keyword evidence="2" id="KW-0805">Transcription regulation</keyword>
<evidence type="ECO:0000256" key="6">
    <source>
        <dbReference type="SAM" id="MobiDB-lite"/>
    </source>
</evidence>
<dbReference type="Proteomes" id="UP000238479">
    <property type="component" value="Chromosome 3"/>
</dbReference>
<evidence type="ECO:0000256" key="4">
    <source>
        <dbReference type="ARBA" id="ARBA00023163"/>
    </source>
</evidence>
<evidence type="ECO:0000256" key="5">
    <source>
        <dbReference type="ARBA" id="ARBA00023242"/>
    </source>
</evidence>
<accession>A0A2P6RFW6</accession>
<feature type="compositionally biased region" description="Polar residues" evidence="6">
    <location>
        <begin position="374"/>
        <end position="383"/>
    </location>
</feature>
<feature type="compositionally biased region" description="Polar residues" evidence="6">
    <location>
        <begin position="163"/>
        <end position="173"/>
    </location>
</feature>